<gene>
    <name evidence="1" type="ORF">GP644_09995</name>
</gene>
<evidence type="ECO:0008006" key="3">
    <source>
        <dbReference type="Google" id="ProtNLM"/>
    </source>
</evidence>
<organism evidence="1 2">
    <name type="scientific">Parasedimentitalea maritima</name>
    <dbReference type="NCBI Taxonomy" id="2578117"/>
    <lineage>
        <taxon>Bacteria</taxon>
        <taxon>Pseudomonadati</taxon>
        <taxon>Pseudomonadota</taxon>
        <taxon>Alphaproteobacteria</taxon>
        <taxon>Rhodobacterales</taxon>
        <taxon>Paracoccaceae</taxon>
        <taxon>Parasedimentitalea</taxon>
    </lineage>
</organism>
<sequence>MASPDKTPVKCTRLYADPAGESHFEEIEFNLSSVQYAPPAPALDISEPTAASSFFWLRFPKDWTDAAHPSPRRQLFIVIEGKVEGWTSGGETRVFGPGDRLLMEDTSGKGHGARPLQSEALAIVVVLQ</sequence>
<dbReference type="Gene3D" id="2.60.120.10">
    <property type="entry name" value="Jelly Rolls"/>
    <property type="match status" value="1"/>
</dbReference>
<dbReference type="InterPro" id="IPR011051">
    <property type="entry name" value="RmlC_Cupin_sf"/>
</dbReference>
<evidence type="ECO:0000313" key="2">
    <source>
        <dbReference type="Proteomes" id="UP000441586"/>
    </source>
</evidence>
<comment type="caution">
    <text evidence="1">The sequence shown here is derived from an EMBL/GenBank/DDBJ whole genome shotgun (WGS) entry which is preliminary data.</text>
</comment>
<dbReference type="AlphaFoldDB" id="A0A6A4RI57"/>
<dbReference type="RefSeq" id="WP_158979195.1">
    <property type="nucleotide sequence ID" value="NZ_WSFO01000005.1"/>
</dbReference>
<dbReference type="InterPro" id="IPR014710">
    <property type="entry name" value="RmlC-like_jellyroll"/>
</dbReference>
<dbReference type="SUPFAM" id="SSF51182">
    <property type="entry name" value="RmlC-like cupins"/>
    <property type="match status" value="1"/>
</dbReference>
<name>A0A6A4RI57_9RHOB</name>
<dbReference type="EMBL" id="WSFO01000005">
    <property type="protein sequence ID" value="KAE9630013.1"/>
    <property type="molecule type" value="Genomic_DNA"/>
</dbReference>
<reference evidence="1 2" key="1">
    <citation type="submission" date="2019-12" db="EMBL/GenBank/DDBJ databases">
        <authorList>
            <person name="Zhang Y.-J."/>
        </authorList>
    </citation>
    <scope>NUCLEOTIDE SEQUENCE [LARGE SCALE GENOMIC DNA]</scope>
    <source>
        <strain evidence="1 2">H18S-6</strain>
    </source>
</reference>
<dbReference type="Proteomes" id="UP000441586">
    <property type="component" value="Unassembled WGS sequence"/>
</dbReference>
<protein>
    <recommendedName>
        <fullName evidence="3">Cupin domain-containing protein</fullName>
    </recommendedName>
</protein>
<evidence type="ECO:0000313" key="1">
    <source>
        <dbReference type="EMBL" id="KAE9630013.1"/>
    </source>
</evidence>
<proteinExistence type="predicted"/>
<accession>A0A6A4RI57</accession>